<organism evidence="2 3">
    <name type="scientific">Sphaerisporangium krabiense</name>
    <dbReference type="NCBI Taxonomy" id="763782"/>
    <lineage>
        <taxon>Bacteria</taxon>
        <taxon>Bacillati</taxon>
        <taxon>Actinomycetota</taxon>
        <taxon>Actinomycetes</taxon>
        <taxon>Streptosporangiales</taxon>
        <taxon>Streptosporangiaceae</taxon>
        <taxon>Sphaerisporangium</taxon>
    </lineage>
</organism>
<dbReference type="Pfam" id="PF07883">
    <property type="entry name" value="Cupin_2"/>
    <property type="match status" value="1"/>
</dbReference>
<dbReference type="SUPFAM" id="SSF51182">
    <property type="entry name" value="RmlC-like cupins"/>
    <property type="match status" value="1"/>
</dbReference>
<dbReference type="InterPro" id="IPR011051">
    <property type="entry name" value="RmlC_Cupin_sf"/>
</dbReference>
<reference evidence="2 3" key="1">
    <citation type="submission" date="2020-08" db="EMBL/GenBank/DDBJ databases">
        <title>Sequencing the genomes of 1000 actinobacteria strains.</title>
        <authorList>
            <person name="Klenk H.-P."/>
        </authorList>
    </citation>
    <scope>NUCLEOTIDE SEQUENCE [LARGE SCALE GENOMIC DNA]</scope>
    <source>
        <strain evidence="2 3">DSM 45790</strain>
    </source>
</reference>
<dbReference type="AlphaFoldDB" id="A0A7W8Z858"/>
<keyword evidence="3" id="KW-1185">Reference proteome</keyword>
<proteinExistence type="predicted"/>
<dbReference type="EMBL" id="JACHBR010000001">
    <property type="protein sequence ID" value="MBB5629249.1"/>
    <property type="molecule type" value="Genomic_DNA"/>
</dbReference>
<name>A0A7W8Z858_9ACTN</name>
<feature type="domain" description="Cupin type-2" evidence="1">
    <location>
        <begin position="55"/>
        <end position="123"/>
    </location>
</feature>
<gene>
    <name evidence="2" type="ORF">BJ981_004948</name>
</gene>
<evidence type="ECO:0000259" key="1">
    <source>
        <dbReference type="Pfam" id="PF07883"/>
    </source>
</evidence>
<accession>A0A7W8Z858</accession>
<keyword evidence="2" id="KW-0223">Dioxygenase</keyword>
<dbReference type="Proteomes" id="UP000588112">
    <property type="component" value="Unassembled WGS sequence"/>
</dbReference>
<protein>
    <submittedName>
        <fullName evidence="2">Quercetin dioxygenase-like cupin family protein</fullName>
    </submittedName>
</protein>
<dbReference type="InterPro" id="IPR013096">
    <property type="entry name" value="Cupin_2"/>
</dbReference>
<sequence>MSYPEPLYHAETGEVSGTLRPGGSEPELRIGGPDGTHVRYLATGATTGGLFGLYRWDMGPGPSGPGAHFHRTMAESFYVLSGTIRLYDGARWAEGTAGDFLHIPPGGVHAFRNESGEPASMLLHFAPGAPREAYFEELAEIAATGRTLTPEEWTELYLRHDQYMV</sequence>
<keyword evidence="2" id="KW-0560">Oxidoreductase</keyword>
<dbReference type="PANTHER" id="PTHR36440:SF1">
    <property type="entry name" value="PUTATIVE (AFU_ORTHOLOGUE AFUA_8G07350)-RELATED"/>
    <property type="match status" value="1"/>
</dbReference>
<dbReference type="PANTHER" id="PTHR36440">
    <property type="entry name" value="PUTATIVE (AFU_ORTHOLOGUE AFUA_8G07350)-RELATED"/>
    <property type="match status" value="1"/>
</dbReference>
<dbReference type="InterPro" id="IPR053146">
    <property type="entry name" value="QDO-like"/>
</dbReference>
<comment type="caution">
    <text evidence="2">The sequence shown here is derived from an EMBL/GenBank/DDBJ whole genome shotgun (WGS) entry which is preliminary data.</text>
</comment>
<dbReference type="Gene3D" id="2.60.120.10">
    <property type="entry name" value="Jelly Rolls"/>
    <property type="match status" value="1"/>
</dbReference>
<dbReference type="RefSeq" id="WP_184614213.1">
    <property type="nucleotide sequence ID" value="NZ_BOOS01000074.1"/>
</dbReference>
<dbReference type="InterPro" id="IPR014710">
    <property type="entry name" value="RmlC-like_jellyroll"/>
</dbReference>
<evidence type="ECO:0000313" key="3">
    <source>
        <dbReference type="Proteomes" id="UP000588112"/>
    </source>
</evidence>
<evidence type="ECO:0000313" key="2">
    <source>
        <dbReference type="EMBL" id="MBB5629249.1"/>
    </source>
</evidence>
<dbReference type="GO" id="GO:0051213">
    <property type="term" value="F:dioxygenase activity"/>
    <property type="evidence" value="ECO:0007669"/>
    <property type="project" value="UniProtKB-KW"/>
</dbReference>